<comment type="caution">
    <text evidence="2">The sequence shown here is derived from an EMBL/GenBank/DDBJ whole genome shotgun (WGS) entry which is preliminary data.</text>
</comment>
<organism evidence="2 3">
    <name type="scientific">Nocardia higoensis</name>
    <dbReference type="NCBI Taxonomy" id="228599"/>
    <lineage>
        <taxon>Bacteria</taxon>
        <taxon>Bacillati</taxon>
        <taxon>Actinomycetota</taxon>
        <taxon>Actinomycetes</taxon>
        <taxon>Mycobacteriales</taxon>
        <taxon>Nocardiaceae</taxon>
        <taxon>Nocardia</taxon>
    </lineage>
</organism>
<gene>
    <name evidence="2" type="ORF">IU449_27560</name>
</gene>
<accession>A0ABS0DMI6</accession>
<evidence type="ECO:0000313" key="2">
    <source>
        <dbReference type="EMBL" id="MBF6358259.1"/>
    </source>
</evidence>
<reference evidence="2 3" key="1">
    <citation type="submission" date="2020-10" db="EMBL/GenBank/DDBJ databases">
        <title>Identification of Nocardia species via Next-generation sequencing and recognition of intraspecies genetic diversity.</title>
        <authorList>
            <person name="Li P."/>
            <person name="Li P."/>
            <person name="Lu B."/>
        </authorList>
    </citation>
    <scope>NUCLEOTIDE SEQUENCE [LARGE SCALE GENOMIC DNA]</scope>
    <source>
        <strain evidence="2 3">BJ06-0143</strain>
    </source>
</reference>
<dbReference type="Proteomes" id="UP000707731">
    <property type="component" value="Unassembled WGS sequence"/>
</dbReference>
<dbReference type="EMBL" id="JADLQN010000011">
    <property type="protein sequence ID" value="MBF6358259.1"/>
    <property type="molecule type" value="Genomic_DNA"/>
</dbReference>
<evidence type="ECO:0000313" key="3">
    <source>
        <dbReference type="Proteomes" id="UP000707731"/>
    </source>
</evidence>
<evidence type="ECO:0000256" key="1">
    <source>
        <dbReference type="SAM" id="Phobius"/>
    </source>
</evidence>
<sequence>MNQTLRKALLVTIAALLGIIIGITAALLTHFGGGHVTEAIRDGGIGFAAATGFVLLILTHLDLL</sequence>
<feature type="transmembrane region" description="Helical" evidence="1">
    <location>
        <begin position="9"/>
        <end position="31"/>
    </location>
</feature>
<protein>
    <submittedName>
        <fullName evidence="2">Uncharacterized protein</fullName>
    </submittedName>
</protein>
<keyword evidence="3" id="KW-1185">Reference proteome</keyword>
<keyword evidence="1" id="KW-0472">Membrane</keyword>
<keyword evidence="1" id="KW-1133">Transmembrane helix</keyword>
<keyword evidence="1" id="KW-0812">Transmembrane</keyword>
<dbReference type="RefSeq" id="WP_195005099.1">
    <property type="nucleotide sequence ID" value="NZ_JADLQN010000011.1"/>
</dbReference>
<name>A0ABS0DMI6_9NOCA</name>
<proteinExistence type="predicted"/>
<feature type="transmembrane region" description="Helical" evidence="1">
    <location>
        <begin position="43"/>
        <end position="61"/>
    </location>
</feature>